<accession>A0A8S5TPG1</accession>
<protein>
    <submittedName>
        <fullName evidence="1">Uncharacterized protein</fullName>
    </submittedName>
</protein>
<organism evidence="1">
    <name type="scientific">Podoviridae sp. ct2iq11</name>
    <dbReference type="NCBI Taxonomy" id="2827720"/>
    <lineage>
        <taxon>Viruses</taxon>
        <taxon>Duplodnaviria</taxon>
        <taxon>Heunggongvirae</taxon>
        <taxon>Uroviricota</taxon>
        <taxon>Caudoviricetes</taxon>
    </lineage>
</organism>
<sequence>MWTLASQAHVRRLRHSLGQLQAGERGEIMNIVCVDDGQRWIYYARLGLGFSYGLTSYYSDVNDIPMGIVDKLNAVIDKLVAVGGGEDKFLRQIPVCYIIQAPLYWWSEMDTYKVGTTAQSESTMHNLGSVPVFSQSMFERTVPSDMLDELNVVLSRYKVSHSSKDFLSLKAMLPSGWLQRRMWTANYAVIKNIYRQRKNHRLPEWHQFCDFIRTNTPMIIQSIFKED</sequence>
<reference evidence="1" key="1">
    <citation type="journal article" date="2021" name="Proc. Natl. Acad. Sci. U.S.A.">
        <title>A Catalog of Tens of Thousands of Viruses from Human Metagenomes Reveals Hidden Associations with Chronic Diseases.</title>
        <authorList>
            <person name="Tisza M.J."/>
            <person name="Buck C.B."/>
        </authorList>
    </citation>
    <scope>NUCLEOTIDE SEQUENCE</scope>
    <source>
        <strain evidence="1">Ct2iq11</strain>
    </source>
</reference>
<evidence type="ECO:0000313" key="1">
    <source>
        <dbReference type="EMBL" id="DAF65037.1"/>
    </source>
</evidence>
<dbReference type="EMBL" id="BK032872">
    <property type="protein sequence ID" value="DAF65037.1"/>
    <property type="molecule type" value="Genomic_DNA"/>
</dbReference>
<name>A0A8S5TPG1_9CAUD</name>
<proteinExistence type="predicted"/>